<gene>
    <name evidence="2" type="ORF">TESG_06366</name>
</gene>
<keyword evidence="1" id="KW-0472">Membrane</keyword>
<evidence type="ECO:0000313" key="3">
    <source>
        <dbReference type="Proteomes" id="UP000009172"/>
    </source>
</evidence>
<dbReference type="EMBL" id="GG698517">
    <property type="protein sequence ID" value="EGD99004.1"/>
    <property type="molecule type" value="Genomic_DNA"/>
</dbReference>
<evidence type="ECO:0000313" key="2">
    <source>
        <dbReference type="EMBL" id="EGD99004.1"/>
    </source>
</evidence>
<keyword evidence="1" id="KW-0812">Transmembrane</keyword>
<name>F2S605_TRIT1</name>
<dbReference type="Proteomes" id="UP000009172">
    <property type="component" value="Unassembled WGS sequence"/>
</dbReference>
<protein>
    <submittedName>
        <fullName evidence="2">Uncharacterized protein</fullName>
    </submittedName>
</protein>
<keyword evidence="1" id="KW-1133">Transmembrane helix</keyword>
<keyword evidence="3" id="KW-1185">Reference proteome</keyword>
<accession>F2S605</accession>
<dbReference type="AlphaFoldDB" id="F2S605"/>
<organism evidence="2 3">
    <name type="scientific">Trichophyton tonsurans (strain CBS 112818)</name>
    <name type="common">Scalp ringworm fungus</name>
    <dbReference type="NCBI Taxonomy" id="647933"/>
    <lineage>
        <taxon>Eukaryota</taxon>
        <taxon>Fungi</taxon>
        <taxon>Dikarya</taxon>
        <taxon>Ascomycota</taxon>
        <taxon>Pezizomycotina</taxon>
        <taxon>Eurotiomycetes</taxon>
        <taxon>Eurotiomycetidae</taxon>
        <taxon>Onygenales</taxon>
        <taxon>Arthrodermataceae</taxon>
        <taxon>Trichophyton</taxon>
    </lineage>
</organism>
<feature type="transmembrane region" description="Helical" evidence="1">
    <location>
        <begin position="40"/>
        <end position="61"/>
    </location>
</feature>
<proteinExistence type="predicted"/>
<reference evidence="3" key="1">
    <citation type="journal article" date="2012" name="MBio">
        <title>Comparative genome analysis of Trichophyton rubrum and related dermatophytes reveals candidate genes involved in infection.</title>
        <authorList>
            <person name="Martinez D.A."/>
            <person name="Oliver B.G."/>
            <person name="Graeser Y."/>
            <person name="Goldberg J.M."/>
            <person name="Li W."/>
            <person name="Martinez-Rossi N.M."/>
            <person name="Monod M."/>
            <person name="Shelest E."/>
            <person name="Barton R.C."/>
            <person name="Birch E."/>
            <person name="Brakhage A.A."/>
            <person name="Chen Z."/>
            <person name="Gurr S.J."/>
            <person name="Heiman D."/>
            <person name="Heitman J."/>
            <person name="Kosti I."/>
            <person name="Rossi A."/>
            <person name="Saif S."/>
            <person name="Samalova M."/>
            <person name="Saunders C.W."/>
            <person name="Shea T."/>
            <person name="Summerbell R.C."/>
            <person name="Xu J."/>
            <person name="Young S."/>
            <person name="Zeng Q."/>
            <person name="Birren B.W."/>
            <person name="Cuomo C.A."/>
            <person name="White T.C."/>
        </authorList>
    </citation>
    <scope>NUCLEOTIDE SEQUENCE [LARGE SCALE GENOMIC DNA]</scope>
    <source>
        <strain evidence="3">CBS 112818</strain>
    </source>
</reference>
<dbReference type="HOGENOM" id="CLU_2135292_0_0_1"/>
<sequence length="125" mass="13744">MSQTRGIDTISWLQTSYCSNQARGASDNNNVKPSSYARGLASFFTVPAPGFYMLLFTVTYFPTNSPPPHQDCLGSRVRNNAAEKIDIIDNKASDGDEGEEEGLCYENSAPAFLRTRDAICARRVP</sequence>
<evidence type="ECO:0000256" key="1">
    <source>
        <dbReference type="SAM" id="Phobius"/>
    </source>
</evidence>